<feature type="transmembrane region" description="Helical" evidence="1">
    <location>
        <begin position="147"/>
        <end position="167"/>
    </location>
</feature>
<reference evidence="2 3" key="2">
    <citation type="submission" date="2018-11" db="EMBL/GenBank/DDBJ databases">
        <authorList>
            <consortium name="Pathogen Informatics"/>
        </authorList>
    </citation>
    <scope>NUCLEOTIDE SEQUENCE [LARGE SCALE GENOMIC DNA]</scope>
</reference>
<dbReference type="GO" id="GO:0005783">
    <property type="term" value="C:endoplasmic reticulum"/>
    <property type="evidence" value="ECO:0007669"/>
    <property type="project" value="TreeGrafter"/>
</dbReference>
<organism evidence="4">
    <name type="scientific">Gongylonema pulchrum</name>
    <dbReference type="NCBI Taxonomy" id="637853"/>
    <lineage>
        <taxon>Eukaryota</taxon>
        <taxon>Metazoa</taxon>
        <taxon>Ecdysozoa</taxon>
        <taxon>Nematoda</taxon>
        <taxon>Chromadorea</taxon>
        <taxon>Rhabditida</taxon>
        <taxon>Spirurina</taxon>
        <taxon>Spiruromorpha</taxon>
        <taxon>Spiruroidea</taxon>
        <taxon>Gongylonematidae</taxon>
        <taxon>Gongylonema</taxon>
    </lineage>
</organism>
<evidence type="ECO:0000313" key="3">
    <source>
        <dbReference type="Proteomes" id="UP000271098"/>
    </source>
</evidence>
<feature type="transmembrane region" description="Helical" evidence="1">
    <location>
        <begin position="119"/>
        <end position="135"/>
    </location>
</feature>
<dbReference type="GO" id="GO:0016409">
    <property type="term" value="F:palmitoyltransferase activity"/>
    <property type="evidence" value="ECO:0007669"/>
    <property type="project" value="TreeGrafter"/>
</dbReference>
<sequence length="318" mass="37269">MNGYQRDGADHEWALYRKSLKRMLLVNVLHMVLFKLCSQLAPRQSQYLMLLYWIAAQIYLTSAGCVMWVIGLAIILGVLVHWLRNELFFWCLIVIFMLKVTSVAHFSETEDAYYREFNYYLYSAVKILNFCIYLSRNRLRAVDAPLIMRYAQYVFYPPYSFILIVLFDDFDKQMSEVEQTNFGRGSFTDYGSIIARLLRVVLWFVAFEALLHSVYIHSLFSVSPALFSTLSEYELASVAYLNGKLFYMKYLLIFGIPSWFALADGMRPPEGPICISRISSYSRMWRTFDRGLYQFLKVQVCVPFSKLLVAYVVRAYMD</sequence>
<dbReference type="InterPro" id="IPR051085">
    <property type="entry name" value="MB_O-acyltransferase"/>
</dbReference>
<dbReference type="WBParaSite" id="GPUH_0000200101-mRNA-1">
    <property type="protein sequence ID" value="GPUH_0000200101-mRNA-1"/>
    <property type="gene ID" value="GPUH_0000200101"/>
</dbReference>
<dbReference type="AlphaFoldDB" id="A0A183CZV5"/>
<gene>
    <name evidence="2" type="ORF">GPUH_LOCUS1997</name>
</gene>
<reference evidence="4" key="1">
    <citation type="submission" date="2016-06" db="UniProtKB">
        <authorList>
            <consortium name="WormBaseParasite"/>
        </authorList>
    </citation>
    <scope>IDENTIFICATION</scope>
</reference>
<keyword evidence="3" id="KW-1185">Reference proteome</keyword>
<name>A0A183CZV5_9BILA</name>
<proteinExistence type="predicted"/>
<feature type="transmembrane region" description="Helical" evidence="1">
    <location>
        <begin position="87"/>
        <end position="107"/>
    </location>
</feature>
<accession>A0A183CZV5</accession>
<evidence type="ECO:0000313" key="4">
    <source>
        <dbReference type="WBParaSite" id="GPUH_0000200101-mRNA-1"/>
    </source>
</evidence>
<evidence type="ECO:0000313" key="2">
    <source>
        <dbReference type="EMBL" id="VDK31429.1"/>
    </source>
</evidence>
<feature type="transmembrane region" description="Helical" evidence="1">
    <location>
        <begin position="245"/>
        <end position="263"/>
    </location>
</feature>
<dbReference type="PANTHER" id="PTHR13285:SF18">
    <property type="entry name" value="PROTEIN-CYSTEINE N-PALMITOYLTRANSFERASE RASP"/>
    <property type="match status" value="1"/>
</dbReference>
<dbReference type="OrthoDB" id="420606at2759"/>
<keyword evidence="1" id="KW-0812">Transmembrane</keyword>
<feature type="transmembrane region" description="Helical" evidence="1">
    <location>
        <begin position="24"/>
        <end position="41"/>
    </location>
</feature>
<keyword evidence="1" id="KW-0472">Membrane</keyword>
<dbReference type="PANTHER" id="PTHR13285">
    <property type="entry name" value="ACYLTRANSFERASE"/>
    <property type="match status" value="1"/>
</dbReference>
<protein>
    <submittedName>
        <fullName evidence="4">Protein-cysteine N-palmitoyltransferase HHAT</fullName>
    </submittedName>
</protein>
<keyword evidence="1" id="KW-1133">Transmembrane helix</keyword>
<dbReference type="EMBL" id="UYRT01002749">
    <property type="protein sequence ID" value="VDK31429.1"/>
    <property type="molecule type" value="Genomic_DNA"/>
</dbReference>
<feature type="transmembrane region" description="Helical" evidence="1">
    <location>
        <begin position="47"/>
        <end position="80"/>
    </location>
</feature>
<evidence type="ECO:0000256" key="1">
    <source>
        <dbReference type="SAM" id="Phobius"/>
    </source>
</evidence>
<dbReference type="Proteomes" id="UP000271098">
    <property type="component" value="Unassembled WGS sequence"/>
</dbReference>